<comment type="caution">
    <text evidence="1">The sequence shown here is derived from an EMBL/GenBank/DDBJ whole genome shotgun (WGS) entry which is preliminary data.</text>
</comment>
<dbReference type="EMBL" id="JABWTA010000001">
    <property type="protein sequence ID" value="NVE93770.1"/>
    <property type="molecule type" value="Genomic_DNA"/>
</dbReference>
<dbReference type="Proteomes" id="UP000546031">
    <property type="component" value="Unassembled WGS sequence"/>
</dbReference>
<sequence>MSGPARLTAAALVGLVLTLPAFALNRSKQAAERTFPIEGRCAHDVERLLTSKERLRANVMGFNTASLIDPNAKQHLQGIARFEAGGKQFLFVSQSSKRGEGGLLATVEMGSRGEGRWRSNRQFFINGRASFYTAPHAADRVVAVKRDESFADYFHPGGLAIHRNILAVGMEGAHNESTHARGRVDLYRIQSPTSLKLINSVPNSGQLAAAVAFTRLSSGAYLFAVPDNSPKNIRFYRSVGTAELDEETRFEHVAVFSEADLRPGDNNYFQNVDFVTDCASGRLYMVLAFQDHDWLGLWQKNRIARYEIRDPDGDLNLRHLGRQKVDCSPHLAGKVCDFDASFGAYVTSEGKLIYYASEHANTGPGGSVSLAEIVP</sequence>
<accession>A0A850H8B2</accession>
<keyword evidence="2" id="KW-1185">Reference proteome</keyword>
<organism evidence="1 2">
    <name type="scientific">Altererythrobacter lutimaris</name>
    <dbReference type="NCBI Taxonomy" id="2743979"/>
    <lineage>
        <taxon>Bacteria</taxon>
        <taxon>Pseudomonadati</taxon>
        <taxon>Pseudomonadota</taxon>
        <taxon>Alphaproteobacteria</taxon>
        <taxon>Sphingomonadales</taxon>
        <taxon>Erythrobacteraceae</taxon>
        <taxon>Altererythrobacter</taxon>
    </lineage>
</organism>
<evidence type="ECO:0008006" key="3">
    <source>
        <dbReference type="Google" id="ProtNLM"/>
    </source>
</evidence>
<name>A0A850H8B2_9SPHN</name>
<proteinExistence type="predicted"/>
<evidence type="ECO:0000313" key="1">
    <source>
        <dbReference type="EMBL" id="NVE93770.1"/>
    </source>
</evidence>
<gene>
    <name evidence="1" type="ORF">HUO12_02550</name>
</gene>
<dbReference type="AlphaFoldDB" id="A0A850H8B2"/>
<reference evidence="1 2" key="1">
    <citation type="submission" date="2020-06" db="EMBL/GenBank/DDBJ databases">
        <title>Altererythrobacter lutimaris sp. nov., a marine bacterium isolated from a tidal flat.</title>
        <authorList>
            <person name="Kim D."/>
            <person name="Yoo Y."/>
            <person name="Kim J.-J."/>
        </authorList>
    </citation>
    <scope>NUCLEOTIDE SEQUENCE [LARGE SCALE GENOMIC DNA]</scope>
    <source>
        <strain evidence="1 2">JGD-16</strain>
    </source>
</reference>
<protein>
    <recommendedName>
        <fullName evidence="3">DUF3616 domain-containing protein</fullName>
    </recommendedName>
</protein>
<evidence type="ECO:0000313" key="2">
    <source>
        <dbReference type="Proteomes" id="UP000546031"/>
    </source>
</evidence>